<feature type="compositionally biased region" description="Gly residues" evidence="1">
    <location>
        <begin position="123"/>
        <end position="135"/>
    </location>
</feature>
<dbReference type="eggNOG" id="ENOG50305QZ">
    <property type="taxonomic scope" value="Bacteria"/>
</dbReference>
<feature type="region of interest" description="Disordered" evidence="1">
    <location>
        <begin position="1"/>
        <end position="276"/>
    </location>
</feature>
<feature type="compositionally biased region" description="Gly residues" evidence="1">
    <location>
        <begin position="161"/>
        <end position="184"/>
    </location>
</feature>
<evidence type="ECO:0008006" key="4">
    <source>
        <dbReference type="Google" id="ProtNLM"/>
    </source>
</evidence>
<feature type="compositionally biased region" description="Polar residues" evidence="1">
    <location>
        <begin position="265"/>
        <end position="276"/>
    </location>
</feature>
<sequence>MSAEQNVVDAPTEQRAGHDSGDNSGDNGGQQYEMDENGQRVPHGMGQSKSSRRRRRKRKGKGPEAGGAEGSEQGSGDSGSNGEAGVIASVQAGAAAPAAPQNGGQNNGRSFQQNRGFQNNGGQNNGGPAGQGAAPGGTKRWKKKFRDRGPRQENPGNQQSAGGGGGFSQNNGGGFSQNNGGGGGFRDRDTHQPGNNVGGGGFKRKGGFGGSGGGGKQQQRGPRSFVGPMDHSYRAVNGNFTETPPSTIEPHGSFGGHAPRRGYQGDSQPIDYSQGRTIPIPDDAPTHIYFFIEDLFFIAKIQETARKLGVKVAFVKNDKESLATVTAAHEDERQSLIVFDLNNANAKPLTLIPKLKTKLKKTVSIIGFLSHLQGDLKAKAVEAGCNTVMPRAAFSQNLPNLLRRYGIEEVEEANYNQ</sequence>
<protein>
    <recommendedName>
        <fullName evidence="4">Response regulator receiver</fullName>
    </recommendedName>
</protein>
<dbReference type="Proteomes" id="UP000000343">
    <property type="component" value="Chromosome"/>
</dbReference>
<dbReference type="HOGENOM" id="CLU_711259_0_0_0"/>
<dbReference type="Gene3D" id="3.40.50.2300">
    <property type="match status" value="1"/>
</dbReference>
<proteinExistence type="predicted"/>
<dbReference type="RefSeq" id="WP_013579085.1">
    <property type="nucleotide sequence ID" value="NC_015064.1"/>
</dbReference>
<organism evidence="3">
    <name type="scientific">Granulicella tundricola (strain ATCC BAA-1859 / DSM 23138 / MP5ACTX9)</name>
    <dbReference type="NCBI Taxonomy" id="1198114"/>
    <lineage>
        <taxon>Bacteria</taxon>
        <taxon>Pseudomonadati</taxon>
        <taxon>Acidobacteriota</taxon>
        <taxon>Terriglobia</taxon>
        <taxon>Terriglobales</taxon>
        <taxon>Acidobacteriaceae</taxon>
        <taxon>Granulicella</taxon>
    </lineage>
</organism>
<keyword evidence="3" id="KW-1185">Reference proteome</keyword>
<dbReference type="STRING" id="1198114.AciX9_0687"/>
<gene>
    <name evidence="2" type="ordered locus">AciX9_0687</name>
</gene>
<feature type="compositionally biased region" description="Basic residues" evidence="1">
    <location>
        <begin position="50"/>
        <end position="60"/>
    </location>
</feature>
<reference evidence="3" key="1">
    <citation type="submission" date="2011-01" db="EMBL/GenBank/DDBJ databases">
        <title>Complete sequence of chromosome of Acidobacterium sp. MP5ACTX9.</title>
        <authorList>
            <consortium name="US DOE Joint Genome Institute"/>
            <person name="Lucas S."/>
            <person name="Copeland A."/>
            <person name="Lapidus A."/>
            <person name="Cheng J.-F."/>
            <person name="Goodwin L."/>
            <person name="Pitluck S."/>
            <person name="Teshima H."/>
            <person name="Detter J.C."/>
            <person name="Han C."/>
            <person name="Tapia R."/>
            <person name="Land M."/>
            <person name="Hauser L."/>
            <person name="Kyrpides N."/>
            <person name="Ivanova N."/>
            <person name="Ovchinnikova G."/>
            <person name="Pagani I."/>
            <person name="Rawat S.R."/>
            <person name="Mannisto M."/>
            <person name="Haggblom M.M."/>
            <person name="Woyke T."/>
        </authorList>
    </citation>
    <scope>NUCLEOTIDE SEQUENCE [LARGE SCALE GENOMIC DNA]</scope>
    <source>
        <strain evidence="3">MP5ACTX9</strain>
    </source>
</reference>
<dbReference type="AlphaFoldDB" id="E8WZU6"/>
<evidence type="ECO:0000313" key="2">
    <source>
        <dbReference type="EMBL" id="ADW67757.1"/>
    </source>
</evidence>
<dbReference type="KEGG" id="acm:AciX9_0687"/>
<evidence type="ECO:0000256" key="1">
    <source>
        <dbReference type="SAM" id="MobiDB-lite"/>
    </source>
</evidence>
<dbReference type="OrthoDB" id="5244590at2"/>
<name>E8WZU6_GRATM</name>
<feature type="compositionally biased region" description="Low complexity" evidence="1">
    <location>
        <begin position="91"/>
        <end position="122"/>
    </location>
</feature>
<evidence type="ECO:0000313" key="3">
    <source>
        <dbReference type="Proteomes" id="UP000000343"/>
    </source>
</evidence>
<feature type="compositionally biased region" description="Gly residues" evidence="1">
    <location>
        <begin position="196"/>
        <end position="216"/>
    </location>
</feature>
<feature type="compositionally biased region" description="Low complexity" evidence="1">
    <location>
        <begin position="70"/>
        <end position="83"/>
    </location>
</feature>
<accession>E8WZU6</accession>
<dbReference type="PaxDb" id="1198114-AciX9_0687"/>
<dbReference type="EMBL" id="CP002480">
    <property type="protein sequence ID" value="ADW67757.1"/>
    <property type="molecule type" value="Genomic_DNA"/>
</dbReference>